<dbReference type="PANTHER" id="PTHR24423">
    <property type="entry name" value="TWO-COMPONENT SENSOR HISTIDINE KINASE"/>
    <property type="match status" value="1"/>
</dbReference>
<keyword evidence="5 18" id="KW-0808">Transferase</keyword>
<keyword evidence="17 18" id="KW-0675">Receptor</keyword>
<dbReference type="FunFam" id="1.10.287.130:FF:000087">
    <property type="entry name" value="Ethylene receptor 4"/>
    <property type="match status" value="1"/>
</dbReference>
<evidence type="ECO:0000256" key="5">
    <source>
        <dbReference type="ARBA" id="ARBA00022679"/>
    </source>
</evidence>
<keyword evidence="7 18" id="KW-0479">Metal-binding</keyword>
<dbReference type="Gene3D" id="1.10.287.130">
    <property type="match status" value="1"/>
</dbReference>
<sequence>MARHFSAAGVVQRYYCGGACDGREDGAVQAMLQCQRVSDFLIAAAYLSIPLELIYFASCSDIAPLKWLLLQLASFAVLGGATHLLAVFSHVHPHSSGLLLASTATKLLAALVSFATAVSLVIFIPRLIRAKLREALLRAKARQLDRDLGIVRRRVEATSRVVRMLTHHIRSSPPLDAHTILHTTMLHLADALALHSCAVWMPGHDAGADLHLVHQLSLRGKGPVSVVLGSQPPISPDDPDVADVMASEAAKVLMPGSALAMASSGGLQPPGAVAGIRIPMLKVSNFDGRKAPVASSYAILVLVLRNKQEGYSTSREWGSQDLEVVQVVADQVAVALSHAAVLEEWQAMREKLAEQHRALLHAKHEAMMATNGINNIQSAMCHGMRKPMYSIIGLLSMVSQVENMSPEQRLVADAIARTSTLSLALMNDVATETLTVDRRPFGLHSLIREAMSVAGCLAGCEGVGFSYQLENSLPAWVVGDETRVFHLLLQMVGALLGQQRSDTGRLLFSVSTCTAGQEDCIPAQPNLSAGCSICVKFQVTMERSTSCSQSPSRPVGSQISMCKFQAAMERSVGCSRSPGRPGSSEISMCKKIVQMMSGSMRSALDGETITLILQFQLQQSGVCRRTPLSIPRFDGLRILLADGDGMSQAVTQKLLEKLGCQVTSISSGAHCLTLVGSTDSSFQLLFLDLDMDAFEELSSTESFGTDDGIDLSFILILAGFSLRGIAVGKKKTCNVRENKGGGLKPQVENGQHALSSHQGKDPTDGTGECTPEEALLKHVMSCAMLCAFALLLFVQFFIILAEEACNLHY</sequence>
<keyword evidence="13 23" id="KW-1133">Transmembrane helix</keyword>
<feature type="transmembrane region" description="Helical" evidence="23">
    <location>
        <begin position="782"/>
        <end position="801"/>
    </location>
</feature>
<evidence type="ECO:0000256" key="17">
    <source>
        <dbReference type="ARBA" id="ARBA00023170"/>
    </source>
</evidence>
<feature type="disulfide bond" description="Interchain" evidence="21">
    <location>
        <position position="20"/>
    </location>
</feature>
<evidence type="ECO:0000256" key="8">
    <source>
        <dbReference type="ARBA" id="ARBA00022741"/>
    </source>
</evidence>
<evidence type="ECO:0000256" key="13">
    <source>
        <dbReference type="ARBA" id="ARBA00022989"/>
    </source>
</evidence>
<evidence type="ECO:0000313" key="25">
    <source>
        <dbReference type="EMBL" id="KAK1620153.1"/>
    </source>
</evidence>
<proteinExistence type="inferred from homology"/>
<keyword evidence="8 18" id="KW-0547">Nucleotide-binding</keyword>
<dbReference type="GO" id="GO:0005524">
    <property type="term" value="F:ATP binding"/>
    <property type="evidence" value="ECO:0007669"/>
    <property type="project" value="UniProtKB-UniRule"/>
</dbReference>
<evidence type="ECO:0000256" key="23">
    <source>
        <dbReference type="SAM" id="Phobius"/>
    </source>
</evidence>
<keyword evidence="11 18" id="KW-0256">Endoplasmic reticulum</keyword>
<name>A0AAD8REI4_LOLMU</name>
<evidence type="ECO:0000256" key="11">
    <source>
        <dbReference type="ARBA" id="ARBA00022824"/>
    </source>
</evidence>
<keyword evidence="16 18" id="KW-0472">Membrane</keyword>
<dbReference type="InterPro" id="IPR003018">
    <property type="entry name" value="GAF"/>
</dbReference>
<evidence type="ECO:0000256" key="2">
    <source>
        <dbReference type="ARBA" id="ARBA00004477"/>
    </source>
</evidence>
<comment type="similarity">
    <text evidence="3 18">Belongs to the ethylene receptor family.</text>
</comment>
<evidence type="ECO:0000256" key="10">
    <source>
        <dbReference type="ARBA" id="ARBA00022777"/>
    </source>
</evidence>
<dbReference type="AlphaFoldDB" id="A0AAD8REI4"/>
<feature type="domain" description="GAF" evidence="24">
    <location>
        <begin position="176"/>
        <end position="346"/>
    </location>
</feature>
<evidence type="ECO:0000256" key="21">
    <source>
        <dbReference type="PIRSR" id="PIRSR026389-3"/>
    </source>
</evidence>
<dbReference type="PIRSF" id="PIRSF026389">
    <property type="entry name" value="Ethyln_sen_HK"/>
    <property type="match status" value="1"/>
</dbReference>
<dbReference type="EMBL" id="JAUUTY010000006">
    <property type="protein sequence ID" value="KAK1620153.1"/>
    <property type="molecule type" value="Genomic_DNA"/>
</dbReference>
<evidence type="ECO:0000256" key="14">
    <source>
        <dbReference type="ARBA" id="ARBA00023008"/>
    </source>
</evidence>
<feature type="region of interest" description="Disordered" evidence="22">
    <location>
        <begin position="738"/>
        <end position="767"/>
    </location>
</feature>
<evidence type="ECO:0000256" key="19">
    <source>
        <dbReference type="PIRSR" id="PIRSR026389-1"/>
    </source>
</evidence>
<evidence type="ECO:0000256" key="7">
    <source>
        <dbReference type="ARBA" id="ARBA00022723"/>
    </source>
</evidence>
<evidence type="ECO:0000313" key="26">
    <source>
        <dbReference type="Proteomes" id="UP001231189"/>
    </source>
</evidence>
<comment type="caution">
    <text evidence="25">The sequence shown here is derived from an EMBL/GenBank/DDBJ whole genome shotgun (WGS) entry which is preliminary data.</text>
</comment>
<feature type="binding site" evidence="19">
    <location>
        <position position="563"/>
    </location>
    <ligand>
        <name>ADP</name>
        <dbReference type="ChEBI" id="CHEBI:456216"/>
    </ligand>
</feature>
<keyword evidence="9 18" id="KW-0936">Ethylene signaling pathway</keyword>
<keyword evidence="14 18" id="KW-0186">Copper</keyword>
<dbReference type="GO" id="GO:0004674">
    <property type="term" value="F:protein serine/threonine kinase activity"/>
    <property type="evidence" value="ECO:0007669"/>
    <property type="project" value="UniProtKB-ARBA"/>
</dbReference>
<organism evidence="25 26">
    <name type="scientific">Lolium multiflorum</name>
    <name type="common">Italian ryegrass</name>
    <name type="synonym">Lolium perenne subsp. multiflorum</name>
    <dbReference type="NCBI Taxonomy" id="4521"/>
    <lineage>
        <taxon>Eukaryota</taxon>
        <taxon>Viridiplantae</taxon>
        <taxon>Streptophyta</taxon>
        <taxon>Embryophyta</taxon>
        <taxon>Tracheophyta</taxon>
        <taxon>Spermatophyta</taxon>
        <taxon>Magnoliopsida</taxon>
        <taxon>Liliopsida</taxon>
        <taxon>Poales</taxon>
        <taxon>Poaceae</taxon>
        <taxon>BOP clade</taxon>
        <taxon>Pooideae</taxon>
        <taxon>Poodae</taxon>
        <taxon>Poeae</taxon>
        <taxon>Poeae Chloroplast Group 2 (Poeae type)</taxon>
        <taxon>Loliodinae</taxon>
        <taxon>Loliinae</taxon>
        <taxon>Lolium</taxon>
    </lineage>
</organism>
<dbReference type="GO" id="GO:0004673">
    <property type="term" value="F:protein histidine kinase activity"/>
    <property type="evidence" value="ECO:0007669"/>
    <property type="project" value="UniProtKB-EC"/>
</dbReference>
<evidence type="ECO:0000256" key="18">
    <source>
        <dbReference type="PIRNR" id="PIRNR026389"/>
    </source>
</evidence>
<comment type="function">
    <text evidence="18">May act early in the ethylene signal transduction pathway, possibly as an ethylene receptor, or as a regulator of the pathway.</text>
</comment>
<keyword evidence="10 18" id="KW-0418">Kinase</keyword>
<dbReference type="SMART" id="SM00065">
    <property type="entry name" value="GAF"/>
    <property type="match status" value="1"/>
</dbReference>
<dbReference type="GO" id="GO:0051740">
    <property type="term" value="F:ethylene binding"/>
    <property type="evidence" value="ECO:0007669"/>
    <property type="project" value="UniProtKB-UniRule"/>
</dbReference>
<dbReference type="SUPFAM" id="SSF52172">
    <property type="entry name" value="CheY-like"/>
    <property type="match status" value="1"/>
</dbReference>
<comment type="cofactor">
    <cofactor evidence="20">
        <name>Cu cation</name>
        <dbReference type="ChEBI" id="CHEBI:23378"/>
    </cofactor>
    <text evidence="20">Binds 1 copper ion per dimer.</text>
</comment>
<feature type="compositionally biased region" description="Polar residues" evidence="22">
    <location>
        <begin position="748"/>
        <end position="757"/>
    </location>
</feature>
<gene>
    <name evidence="25" type="ORF">QYE76_025670</name>
</gene>
<evidence type="ECO:0000256" key="12">
    <source>
        <dbReference type="ARBA" id="ARBA00022840"/>
    </source>
</evidence>
<dbReference type="Pfam" id="PF25487">
    <property type="entry name" value="ETR1_N"/>
    <property type="match status" value="1"/>
</dbReference>
<feature type="transmembrane region" description="Helical" evidence="23">
    <location>
        <begin position="40"/>
        <end position="57"/>
    </location>
</feature>
<evidence type="ECO:0000256" key="9">
    <source>
        <dbReference type="ARBA" id="ARBA00022745"/>
    </source>
</evidence>
<evidence type="ECO:0000256" key="3">
    <source>
        <dbReference type="ARBA" id="ARBA00009842"/>
    </source>
</evidence>
<comment type="subcellular location">
    <subcellularLocation>
        <location evidence="2">Endoplasmic reticulum membrane</location>
        <topology evidence="2">Multi-pass membrane protein</topology>
    </subcellularLocation>
</comment>
<dbReference type="PANTHER" id="PTHR24423:SF628">
    <property type="entry name" value="RESPONSE REGULATORY DOMAIN-CONTAINING PROTEIN"/>
    <property type="match status" value="1"/>
</dbReference>
<dbReference type="GO" id="GO:0038199">
    <property type="term" value="F:ethylene receptor activity"/>
    <property type="evidence" value="ECO:0007669"/>
    <property type="project" value="UniProtKB-UniRule"/>
</dbReference>
<evidence type="ECO:0000259" key="24">
    <source>
        <dbReference type="SMART" id="SM00065"/>
    </source>
</evidence>
<keyword evidence="12 18" id="KW-0067">ATP-binding</keyword>
<evidence type="ECO:0000256" key="15">
    <source>
        <dbReference type="ARBA" id="ARBA00023012"/>
    </source>
</evidence>
<dbReference type="Gene3D" id="3.40.50.2300">
    <property type="match status" value="1"/>
</dbReference>
<evidence type="ECO:0000256" key="4">
    <source>
        <dbReference type="ARBA" id="ARBA00022553"/>
    </source>
</evidence>
<evidence type="ECO:0000256" key="22">
    <source>
        <dbReference type="SAM" id="MobiDB-lite"/>
    </source>
</evidence>
<dbReference type="GO" id="GO:0005789">
    <property type="term" value="C:endoplasmic reticulum membrane"/>
    <property type="evidence" value="ECO:0007669"/>
    <property type="project" value="UniProtKB-SubCell"/>
</dbReference>
<dbReference type="InterPro" id="IPR014525">
    <property type="entry name" value="ETR"/>
</dbReference>
<keyword evidence="15 18" id="KW-0902">Two-component regulatory system</keyword>
<dbReference type="InterPro" id="IPR058544">
    <property type="entry name" value="ETR1_N"/>
</dbReference>
<evidence type="ECO:0000256" key="16">
    <source>
        <dbReference type="ARBA" id="ARBA00023136"/>
    </source>
</evidence>
<dbReference type="SUPFAM" id="SSF55781">
    <property type="entry name" value="GAF domain-like"/>
    <property type="match status" value="1"/>
</dbReference>
<dbReference type="Proteomes" id="UP001231189">
    <property type="component" value="Unassembled WGS sequence"/>
</dbReference>
<dbReference type="GO" id="GO:0046872">
    <property type="term" value="F:metal ion binding"/>
    <property type="evidence" value="ECO:0007669"/>
    <property type="project" value="UniProtKB-UniRule"/>
</dbReference>
<keyword evidence="21" id="KW-1015">Disulfide bond</keyword>
<accession>A0AAD8REI4</accession>
<evidence type="ECO:0000256" key="1">
    <source>
        <dbReference type="ARBA" id="ARBA00000085"/>
    </source>
</evidence>
<protein>
    <recommendedName>
        <fullName evidence="18">Ethylene receptor</fullName>
    </recommendedName>
</protein>
<keyword evidence="26" id="KW-1185">Reference proteome</keyword>
<dbReference type="InterPro" id="IPR011006">
    <property type="entry name" value="CheY-like_superfamily"/>
</dbReference>
<reference evidence="25" key="1">
    <citation type="submission" date="2023-07" db="EMBL/GenBank/DDBJ databases">
        <title>A chromosome-level genome assembly of Lolium multiflorum.</title>
        <authorList>
            <person name="Chen Y."/>
            <person name="Copetti D."/>
            <person name="Kolliker R."/>
            <person name="Studer B."/>
        </authorList>
    </citation>
    <scope>NUCLEOTIDE SEQUENCE</scope>
    <source>
        <strain evidence="25">02402/16</strain>
        <tissue evidence="25">Leaf</tissue>
    </source>
</reference>
<keyword evidence="4" id="KW-0597">Phosphoprotein</keyword>
<keyword evidence="6 23" id="KW-0812">Transmembrane</keyword>
<comment type="catalytic activity">
    <reaction evidence="1">
        <text>ATP + protein L-histidine = ADP + protein N-phospho-L-histidine.</text>
        <dbReference type="EC" id="2.7.13.3"/>
    </reaction>
</comment>
<evidence type="ECO:0000256" key="20">
    <source>
        <dbReference type="PIRSR" id="PIRSR026389-2"/>
    </source>
</evidence>
<dbReference type="Pfam" id="PF01590">
    <property type="entry name" value="GAF"/>
    <property type="match status" value="1"/>
</dbReference>
<feature type="transmembrane region" description="Helical" evidence="23">
    <location>
        <begin position="69"/>
        <end position="88"/>
    </location>
</feature>
<feature type="binding site" evidence="20">
    <location>
        <position position="83"/>
    </location>
    <ligand>
        <name>Cu cation</name>
        <dbReference type="ChEBI" id="CHEBI:23378"/>
    </ligand>
</feature>
<evidence type="ECO:0000256" key="6">
    <source>
        <dbReference type="ARBA" id="ARBA00022692"/>
    </source>
</evidence>